<dbReference type="Gene3D" id="1.10.1740.10">
    <property type="match status" value="1"/>
</dbReference>
<feature type="domain" description="RNA polymerase sigma factor 70 region 4 type 2" evidence="8">
    <location>
        <begin position="127"/>
        <end position="175"/>
    </location>
</feature>
<dbReference type="InterPro" id="IPR013324">
    <property type="entry name" value="RNA_pol_sigma_r3/r4-like"/>
</dbReference>
<sequence>MITKSERSEGTEVPSHRPLPTDAESALRVLFDQHHTPMLRVAAVLVRDHQVAQDVVQDAFMAVYTNWPKIRNQDGAVGYLHRSVVNASRSYLRRRPVAERLARLRQHEQASAEETALKADLPPPLFAAMVALPRREREAVVLRYYLDLPEREAAEAMGLKPGSVKGYASRGLAKLRAVVVSGANTDGEQR</sequence>
<comment type="similarity">
    <text evidence="1">Belongs to the sigma-70 factor family. ECF subfamily.</text>
</comment>
<dbReference type="InterPro" id="IPR013325">
    <property type="entry name" value="RNA_pol_sigma_r2"/>
</dbReference>
<gene>
    <name evidence="9" type="ORF">LR394_13525</name>
</gene>
<protein>
    <submittedName>
        <fullName evidence="9">Sigma-70 family RNA polymerase sigma factor</fullName>
    </submittedName>
</protein>
<dbReference type="GO" id="GO:0016987">
    <property type="term" value="F:sigma factor activity"/>
    <property type="evidence" value="ECO:0007669"/>
    <property type="project" value="UniProtKB-KW"/>
</dbReference>
<dbReference type="Pfam" id="PF08281">
    <property type="entry name" value="Sigma70_r4_2"/>
    <property type="match status" value="1"/>
</dbReference>
<dbReference type="AlphaFoldDB" id="A0A9X1NDS3"/>
<dbReference type="InterPro" id="IPR013249">
    <property type="entry name" value="RNA_pol_sigma70_r4_t2"/>
</dbReference>
<keyword evidence="4" id="KW-0238">DNA-binding</keyword>
<evidence type="ECO:0000313" key="9">
    <source>
        <dbReference type="EMBL" id="MCD5311925.1"/>
    </source>
</evidence>
<proteinExistence type="inferred from homology"/>
<accession>A0A9X1NDS3</accession>
<dbReference type="PANTHER" id="PTHR43133:SF50">
    <property type="entry name" value="ECF RNA POLYMERASE SIGMA FACTOR SIGM"/>
    <property type="match status" value="1"/>
</dbReference>
<evidence type="ECO:0000256" key="3">
    <source>
        <dbReference type="ARBA" id="ARBA00023082"/>
    </source>
</evidence>
<feature type="region of interest" description="Disordered" evidence="6">
    <location>
        <begin position="1"/>
        <end position="20"/>
    </location>
</feature>
<dbReference type="InterPro" id="IPR007627">
    <property type="entry name" value="RNA_pol_sigma70_r2"/>
</dbReference>
<organism evidence="9 10">
    <name type="scientific">Kineosporia babensis</name>
    <dbReference type="NCBI Taxonomy" id="499548"/>
    <lineage>
        <taxon>Bacteria</taxon>
        <taxon>Bacillati</taxon>
        <taxon>Actinomycetota</taxon>
        <taxon>Actinomycetes</taxon>
        <taxon>Kineosporiales</taxon>
        <taxon>Kineosporiaceae</taxon>
        <taxon>Kineosporia</taxon>
    </lineage>
</organism>
<evidence type="ECO:0000256" key="1">
    <source>
        <dbReference type="ARBA" id="ARBA00010641"/>
    </source>
</evidence>
<dbReference type="RefSeq" id="WP_231441618.1">
    <property type="nucleotide sequence ID" value="NZ_JAJOMB010000006.1"/>
</dbReference>
<dbReference type="SUPFAM" id="SSF88659">
    <property type="entry name" value="Sigma3 and sigma4 domains of RNA polymerase sigma factors"/>
    <property type="match status" value="1"/>
</dbReference>
<dbReference type="NCBIfam" id="TIGR02937">
    <property type="entry name" value="sigma70-ECF"/>
    <property type="match status" value="1"/>
</dbReference>
<keyword evidence="2" id="KW-0805">Transcription regulation</keyword>
<dbReference type="Gene3D" id="1.10.10.10">
    <property type="entry name" value="Winged helix-like DNA-binding domain superfamily/Winged helix DNA-binding domain"/>
    <property type="match status" value="1"/>
</dbReference>
<dbReference type="InterPro" id="IPR036388">
    <property type="entry name" value="WH-like_DNA-bd_sf"/>
</dbReference>
<feature type="compositionally biased region" description="Basic and acidic residues" evidence="6">
    <location>
        <begin position="1"/>
        <end position="10"/>
    </location>
</feature>
<evidence type="ECO:0000256" key="4">
    <source>
        <dbReference type="ARBA" id="ARBA00023125"/>
    </source>
</evidence>
<dbReference type="Pfam" id="PF04542">
    <property type="entry name" value="Sigma70_r2"/>
    <property type="match status" value="1"/>
</dbReference>
<dbReference type="PANTHER" id="PTHR43133">
    <property type="entry name" value="RNA POLYMERASE ECF-TYPE SIGMA FACTO"/>
    <property type="match status" value="1"/>
</dbReference>
<dbReference type="Proteomes" id="UP001138997">
    <property type="component" value="Unassembled WGS sequence"/>
</dbReference>
<dbReference type="EMBL" id="JAJOMB010000006">
    <property type="protein sequence ID" value="MCD5311925.1"/>
    <property type="molecule type" value="Genomic_DNA"/>
</dbReference>
<evidence type="ECO:0000259" key="8">
    <source>
        <dbReference type="Pfam" id="PF08281"/>
    </source>
</evidence>
<dbReference type="InterPro" id="IPR014284">
    <property type="entry name" value="RNA_pol_sigma-70_dom"/>
</dbReference>
<evidence type="ECO:0000259" key="7">
    <source>
        <dbReference type="Pfam" id="PF04542"/>
    </source>
</evidence>
<keyword evidence="3" id="KW-0731">Sigma factor</keyword>
<name>A0A9X1NDS3_9ACTN</name>
<dbReference type="SUPFAM" id="SSF88946">
    <property type="entry name" value="Sigma2 domain of RNA polymerase sigma factors"/>
    <property type="match status" value="1"/>
</dbReference>
<dbReference type="InterPro" id="IPR039425">
    <property type="entry name" value="RNA_pol_sigma-70-like"/>
</dbReference>
<evidence type="ECO:0000256" key="5">
    <source>
        <dbReference type="ARBA" id="ARBA00023163"/>
    </source>
</evidence>
<comment type="caution">
    <text evidence="9">The sequence shown here is derived from an EMBL/GenBank/DDBJ whole genome shotgun (WGS) entry which is preliminary data.</text>
</comment>
<keyword evidence="10" id="KW-1185">Reference proteome</keyword>
<dbReference type="CDD" id="cd06171">
    <property type="entry name" value="Sigma70_r4"/>
    <property type="match status" value="1"/>
</dbReference>
<dbReference type="GO" id="GO:0003677">
    <property type="term" value="F:DNA binding"/>
    <property type="evidence" value="ECO:0007669"/>
    <property type="project" value="UniProtKB-KW"/>
</dbReference>
<feature type="domain" description="RNA polymerase sigma-70 region 2" evidence="7">
    <location>
        <begin position="30"/>
        <end position="95"/>
    </location>
</feature>
<evidence type="ECO:0000313" key="10">
    <source>
        <dbReference type="Proteomes" id="UP001138997"/>
    </source>
</evidence>
<keyword evidence="5" id="KW-0804">Transcription</keyword>
<evidence type="ECO:0000256" key="6">
    <source>
        <dbReference type="SAM" id="MobiDB-lite"/>
    </source>
</evidence>
<dbReference type="GO" id="GO:0006352">
    <property type="term" value="P:DNA-templated transcription initiation"/>
    <property type="evidence" value="ECO:0007669"/>
    <property type="project" value="InterPro"/>
</dbReference>
<evidence type="ECO:0000256" key="2">
    <source>
        <dbReference type="ARBA" id="ARBA00023015"/>
    </source>
</evidence>
<reference evidence="9" key="1">
    <citation type="submission" date="2021-11" db="EMBL/GenBank/DDBJ databases">
        <title>Streptomyces corallinus and Kineosporia corallina sp. nov., two new coral-derived marine actinobacteria.</title>
        <authorList>
            <person name="Buangrab K."/>
            <person name="Sutthacheep M."/>
            <person name="Yeemin T."/>
            <person name="Harunari E."/>
            <person name="Igarashi Y."/>
            <person name="Sripreechasak P."/>
            <person name="Kanchanasin P."/>
            <person name="Tanasupawat S."/>
            <person name="Phongsopitanun W."/>
        </authorList>
    </citation>
    <scope>NUCLEOTIDE SEQUENCE</scope>
    <source>
        <strain evidence="9">JCM 31032</strain>
    </source>
</reference>